<dbReference type="Pfam" id="PF01119">
    <property type="entry name" value="DNA_mis_repair"/>
    <property type="match status" value="1"/>
</dbReference>
<evidence type="ECO:0000313" key="8">
    <source>
        <dbReference type="Proteomes" id="UP000266178"/>
    </source>
</evidence>
<name>A0A399FCF8_9DEIN</name>
<dbReference type="InterPro" id="IPR038973">
    <property type="entry name" value="MutL/Mlh/Pms-like"/>
</dbReference>
<reference evidence="7 8" key="1">
    <citation type="submission" date="2018-08" db="EMBL/GenBank/DDBJ databases">
        <title>Meiothermus granaticius genome AF-68 sequencing project.</title>
        <authorList>
            <person name="Da Costa M.S."/>
            <person name="Albuquerque L."/>
            <person name="Raposo P."/>
            <person name="Froufe H.J.C."/>
            <person name="Barroso C.S."/>
            <person name="Egas C."/>
        </authorList>
    </citation>
    <scope>NUCLEOTIDE SEQUENCE [LARGE SCALE GENOMIC DNA]</scope>
    <source>
        <strain evidence="7 8">AF-68</strain>
    </source>
</reference>
<dbReference type="Pfam" id="PF13589">
    <property type="entry name" value="HATPase_c_3"/>
    <property type="match status" value="1"/>
</dbReference>
<dbReference type="InterPro" id="IPR036890">
    <property type="entry name" value="HATPase_C_sf"/>
</dbReference>
<feature type="domain" description="DNA mismatch repair protein S5" evidence="6">
    <location>
        <begin position="203"/>
        <end position="322"/>
    </location>
</feature>
<dbReference type="GO" id="GO:0016887">
    <property type="term" value="F:ATP hydrolysis activity"/>
    <property type="evidence" value="ECO:0007669"/>
    <property type="project" value="InterPro"/>
</dbReference>
<proteinExistence type="inferred from homology"/>
<accession>A0A399FCF8</accession>
<dbReference type="CDD" id="cd00782">
    <property type="entry name" value="MutL_Trans"/>
    <property type="match status" value="1"/>
</dbReference>
<dbReference type="InterPro" id="IPR020568">
    <property type="entry name" value="Ribosomal_Su5_D2-typ_SF"/>
</dbReference>
<dbReference type="EMBL" id="QWLB01000006">
    <property type="protein sequence ID" value="RIH93436.1"/>
    <property type="molecule type" value="Genomic_DNA"/>
</dbReference>
<evidence type="ECO:0000256" key="2">
    <source>
        <dbReference type="ARBA" id="ARBA00022763"/>
    </source>
</evidence>
<dbReference type="GO" id="GO:0140664">
    <property type="term" value="F:ATP-dependent DNA damage sensor activity"/>
    <property type="evidence" value="ECO:0007669"/>
    <property type="project" value="InterPro"/>
</dbReference>
<keyword evidence="8" id="KW-1185">Reference proteome</keyword>
<dbReference type="GO" id="GO:0030983">
    <property type="term" value="F:mismatched DNA binding"/>
    <property type="evidence" value="ECO:0007669"/>
    <property type="project" value="InterPro"/>
</dbReference>
<dbReference type="Gene3D" id="3.30.230.10">
    <property type="match status" value="1"/>
</dbReference>
<dbReference type="InterPro" id="IPR002099">
    <property type="entry name" value="MutL/Mlh/PMS"/>
</dbReference>
<keyword evidence="3 4" id="KW-0234">DNA repair</keyword>
<dbReference type="InterPro" id="IPR037198">
    <property type="entry name" value="MutL_C_sf"/>
</dbReference>
<dbReference type="CDD" id="cd16926">
    <property type="entry name" value="HATPase_MutL-MLH-PMS-like"/>
    <property type="match status" value="1"/>
</dbReference>
<dbReference type="InterPro" id="IPR014762">
    <property type="entry name" value="DNA_mismatch_repair_CS"/>
</dbReference>
<dbReference type="PANTHER" id="PTHR10073">
    <property type="entry name" value="DNA MISMATCH REPAIR PROTEIN MLH, PMS, MUTL"/>
    <property type="match status" value="1"/>
</dbReference>
<dbReference type="NCBIfam" id="TIGR00585">
    <property type="entry name" value="mutl"/>
    <property type="match status" value="1"/>
</dbReference>
<gene>
    <name evidence="4 7" type="primary">mutL</name>
    <name evidence="7" type="ORF">Mgrana_00692</name>
</gene>
<dbReference type="Gene3D" id="3.30.565.10">
    <property type="entry name" value="Histidine kinase-like ATPase, C-terminal domain"/>
    <property type="match status" value="1"/>
</dbReference>
<dbReference type="GO" id="GO:0005524">
    <property type="term" value="F:ATP binding"/>
    <property type="evidence" value="ECO:0007669"/>
    <property type="project" value="InterPro"/>
</dbReference>
<dbReference type="Gene3D" id="3.30.1540.20">
    <property type="entry name" value="MutL, C-terminal domain, dimerisation subdomain"/>
    <property type="match status" value="1"/>
</dbReference>
<dbReference type="InterPro" id="IPR020667">
    <property type="entry name" value="DNA_mismatch_repair_MutL"/>
</dbReference>
<dbReference type="SMART" id="SM00853">
    <property type="entry name" value="MutL_C"/>
    <property type="match status" value="1"/>
</dbReference>
<evidence type="ECO:0000313" key="7">
    <source>
        <dbReference type="EMBL" id="RIH93436.1"/>
    </source>
</evidence>
<keyword evidence="2 4" id="KW-0227">DNA damage</keyword>
<dbReference type="Gene3D" id="3.30.1370.100">
    <property type="entry name" value="MutL, C-terminal domain, regulatory subdomain"/>
    <property type="match status" value="1"/>
</dbReference>
<dbReference type="SUPFAM" id="SSF54211">
    <property type="entry name" value="Ribosomal protein S5 domain 2-like"/>
    <property type="match status" value="1"/>
</dbReference>
<dbReference type="InterPro" id="IPR013507">
    <property type="entry name" value="DNA_mismatch_S5_2-like"/>
</dbReference>
<comment type="function">
    <text evidence="4">This protein is involved in the repair of mismatches in DNA. It is required for dam-dependent methyl-directed DNA mismatch repair. May act as a 'molecular matchmaker', a protein that promotes the formation of a stable complex between two or more DNA-binding proteins in an ATP-dependent manner without itself being part of a final effector complex.</text>
</comment>
<dbReference type="GO" id="GO:0006298">
    <property type="term" value="P:mismatch repair"/>
    <property type="evidence" value="ECO:0007669"/>
    <property type="project" value="UniProtKB-UniRule"/>
</dbReference>
<dbReference type="Pfam" id="PF08676">
    <property type="entry name" value="MutL_C"/>
    <property type="match status" value="1"/>
</dbReference>
<dbReference type="InterPro" id="IPR014790">
    <property type="entry name" value="MutL_C"/>
</dbReference>
<evidence type="ECO:0000256" key="4">
    <source>
        <dbReference type="HAMAP-Rule" id="MF_00149"/>
    </source>
</evidence>
<evidence type="ECO:0000256" key="3">
    <source>
        <dbReference type="ARBA" id="ARBA00023204"/>
    </source>
</evidence>
<dbReference type="InterPro" id="IPR042120">
    <property type="entry name" value="MutL_C_dimsub"/>
</dbReference>
<dbReference type="InterPro" id="IPR042121">
    <property type="entry name" value="MutL_C_regsub"/>
</dbReference>
<evidence type="ECO:0000259" key="6">
    <source>
        <dbReference type="SMART" id="SM01340"/>
    </source>
</evidence>
<evidence type="ECO:0000256" key="1">
    <source>
        <dbReference type="ARBA" id="ARBA00006082"/>
    </source>
</evidence>
<evidence type="ECO:0000259" key="5">
    <source>
        <dbReference type="SMART" id="SM00853"/>
    </source>
</evidence>
<dbReference type="OrthoDB" id="9763467at2"/>
<dbReference type="SUPFAM" id="SSF55874">
    <property type="entry name" value="ATPase domain of HSP90 chaperone/DNA topoisomerase II/histidine kinase"/>
    <property type="match status" value="1"/>
</dbReference>
<dbReference type="SUPFAM" id="SSF118116">
    <property type="entry name" value="DNA mismatch repair protein MutL"/>
    <property type="match status" value="1"/>
</dbReference>
<protein>
    <recommendedName>
        <fullName evidence="4">DNA mismatch repair protein MutL</fullName>
    </recommendedName>
</protein>
<comment type="similarity">
    <text evidence="1 4">Belongs to the DNA mismatch repair MutL/HexB family.</text>
</comment>
<dbReference type="InterPro" id="IPR014721">
    <property type="entry name" value="Ribsml_uS5_D2-typ_fold_subgr"/>
</dbReference>
<dbReference type="PROSITE" id="PS00058">
    <property type="entry name" value="DNA_MISMATCH_REPAIR_1"/>
    <property type="match status" value="1"/>
</dbReference>
<organism evidence="7 8">
    <name type="scientific">Meiothermus granaticius NBRC 107808</name>
    <dbReference type="NCBI Taxonomy" id="1227551"/>
    <lineage>
        <taxon>Bacteria</taxon>
        <taxon>Thermotogati</taxon>
        <taxon>Deinococcota</taxon>
        <taxon>Deinococci</taxon>
        <taxon>Thermales</taxon>
        <taxon>Thermaceae</taxon>
        <taxon>Meiothermus</taxon>
    </lineage>
</organism>
<dbReference type="PANTHER" id="PTHR10073:SF12">
    <property type="entry name" value="DNA MISMATCH REPAIR PROTEIN MLH1"/>
    <property type="match status" value="1"/>
</dbReference>
<comment type="caution">
    <text evidence="7">The sequence shown here is derived from an EMBL/GenBank/DDBJ whole genome shotgun (WGS) entry which is preliminary data.</text>
</comment>
<dbReference type="Proteomes" id="UP000266178">
    <property type="component" value="Unassembled WGS sequence"/>
</dbReference>
<dbReference type="SMART" id="SM01340">
    <property type="entry name" value="DNA_mis_repair"/>
    <property type="match status" value="1"/>
</dbReference>
<dbReference type="FunFam" id="3.30.565.10:FF:000003">
    <property type="entry name" value="DNA mismatch repair endonuclease MutL"/>
    <property type="match status" value="1"/>
</dbReference>
<dbReference type="RefSeq" id="WP_119356211.1">
    <property type="nucleotide sequence ID" value="NZ_BJXM01000013.1"/>
</dbReference>
<dbReference type="AlphaFoldDB" id="A0A399FCF8"/>
<sequence length="543" mass="59425">MSIRKLPPELVREIAAGEVISGVTDVARELLENALDAGATRIQIELWGGGQDRIVVTDNGSGIPVEELALALEPHATSKLGDLSHIRTLGFRGEGLWAIRQAAHIRLTSRPAHQLGGATLTAFGDETRLEQHPAPAGTKVEVSSLFAHLPARRKALEAPSQEARQVLFLVSRYLLHRPEVALRLVVDGEEKLNHASGSQTEAAKLIWGPVVANRLLALESGQGEFRLRGLLSRPELSRPRRDRLLLALNGRPVEWPEPLLQALLSAYRELLPNGQYPLGVLNLELPLERVLVNTSPDKSRVRLIEPEAIAEFLGGAVQGLLSAHPLARALPEPTPLSGPVPARPSSFPRLRYLGNFRNLYLLAEAEEELYVVDQHAAHERIVYEELSRRYRLEAPLELPHPELISLSLSEEAYYAERAEELSAAGLVLEAFGPQRYRIRSVPAFLAGHPSLIPEVVRGSLGSSSFEAAWRTVLARLACLPAIRAGHPLSSGSAQALLDALQGCELPWTCPHGRPTALVLGELELARRFGRRGVRAVERSRVGL</sequence>
<feature type="domain" description="MutL C-terminal dimerisation" evidence="5">
    <location>
        <begin position="352"/>
        <end position="488"/>
    </location>
</feature>
<dbReference type="HAMAP" id="MF_00149">
    <property type="entry name" value="DNA_mis_repair"/>
    <property type="match status" value="1"/>
</dbReference>
<dbReference type="GO" id="GO:0032300">
    <property type="term" value="C:mismatch repair complex"/>
    <property type="evidence" value="ECO:0007669"/>
    <property type="project" value="InterPro"/>
</dbReference>